<accession>A0A8H7WC48</accession>
<dbReference type="PANTHER" id="PTHR32385">
    <property type="entry name" value="MANNOSYL PHOSPHORYLINOSITOL CERAMIDE SYNTHASE"/>
    <property type="match status" value="1"/>
</dbReference>
<dbReference type="SUPFAM" id="SSF53448">
    <property type="entry name" value="Nucleotide-diphospho-sugar transferases"/>
    <property type="match status" value="1"/>
</dbReference>
<evidence type="ECO:0000313" key="3">
    <source>
        <dbReference type="EMBL" id="KAG4422114.1"/>
    </source>
</evidence>
<name>A0A8H7WC48_9HELO</name>
<dbReference type="InterPro" id="IPR029044">
    <property type="entry name" value="Nucleotide-diphossugar_trans"/>
</dbReference>
<dbReference type="Pfam" id="PF04488">
    <property type="entry name" value="Gly_transf_sug"/>
    <property type="match status" value="1"/>
</dbReference>
<protein>
    <recommendedName>
        <fullName evidence="5">Glycosyltransferase family 32 protein</fullName>
    </recommendedName>
</protein>
<proteinExistence type="inferred from homology"/>
<keyword evidence="4" id="KW-1185">Reference proteome</keyword>
<organism evidence="3 4">
    <name type="scientific">Cadophora malorum</name>
    <dbReference type="NCBI Taxonomy" id="108018"/>
    <lineage>
        <taxon>Eukaryota</taxon>
        <taxon>Fungi</taxon>
        <taxon>Dikarya</taxon>
        <taxon>Ascomycota</taxon>
        <taxon>Pezizomycotina</taxon>
        <taxon>Leotiomycetes</taxon>
        <taxon>Helotiales</taxon>
        <taxon>Ploettnerulaceae</taxon>
        <taxon>Cadophora</taxon>
    </lineage>
</organism>
<keyword evidence="2" id="KW-0808">Transferase</keyword>
<comment type="similarity">
    <text evidence="1">Belongs to the glycosyltransferase 32 family.</text>
</comment>
<dbReference type="AlphaFoldDB" id="A0A8H7WC48"/>
<evidence type="ECO:0000256" key="2">
    <source>
        <dbReference type="ARBA" id="ARBA00022679"/>
    </source>
</evidence>
<gene>
    <name evidence="3" type="ORF">IFR04_004741</name>
</gene>
<dbReference type="OrthoDB" id="3647at2759"/>
<dbReference type="PANTHER" id="PTHR32385:SF15">
    <property type="entry name" value="INOSITOL PHOSPHOCERAMIDE MANNOSYLTRANSFERASE 1"/>
    <property type="match status" value="1"/>
</dbReference>
<reference evidence="3" key="1">
    <citation type="submission" date="2021-02" db="EMBL/GenBank/DDBJ databases">
        <title>Genome sequence Cadophora malorum strain M34.</title>
        <authorList>
            <person name="Stefanovic E."/>
            <person name="Vu D."/>
            <person name="Scully C."/>
            <person name="Dijksterhuis J."/>
            <person name="Roader J."/>
            <person name="Houbraken J."/>
        </authorList>
    </citation>
    <scope>NUCLEOTIDE SEQUENCE</scope>
    <source>
        <strain evidence="3">M34</strain>
    </source>
</reference>
<dbReference type="GO" id="GO:0016020">
    <property type="term" value="C:membrane"/>
    <property type="evidence" value="ECO:0007669"/>
    <property type="project" value="GOC"/>
</dbReference>
<dbReference type="Gene3D" id="3.90.550.20">
    <property type="match status" value="1"/>
</dbReference>
<evidence type="ECO:0000256" key="1">
    <source>
        <dbReference type="ARBA" id="ARBA00009003"/>
    </source>
</evidence>
<comment type="caution">
    <text evidence="3">The sequence shown here is derived from an EMBL/GenBank/DDBJ whole genome shotgun (WGS) entry which is preliminary data.</text>
</comment>
<dbReference type="GO" id="GO:0051999">
    <property type="term" value="P:mannosyl-inositol phosphorylceramide biosynthetic process"/>
    <property type="evidence" value="ECO:0007669"/>
    <property type="project" value="TreeGrafter"/>
</dbReference>
<dbReference type="InterPro" id="IPR007577">
    <property type="entry name" value="GlycoTrfase_DXD_sugar-bd_CS"/>
</dbReference>
<evidence type="ECO:0000313" key="4">
    <source>
        <dbReference type="Proteomes" id="UP000664132"/>
    </source>
</evidence>
<dbReference type="InterPro" id="IPR051706">
    <property type="entry name" value="Glycosyltransferase_domain"/>
</dbReference>
<dbReference type="Proteomes" id="UP000664132">
    <property type="component" value="Unassembled WGS sequence"/>
</dbReference>
<evidence type="ECO:0008006" key="5">
    <source>
        <dbReference type="Google" id="ProtNLM"/>
    </source>
</evidence>
<dbReference type="EMBL" id="JAFJYH010000054">
    <property type="protein sequence ID" value="KAG4422114.1"/>
    <property type="molecule type" value="Genomic_DNA"/>
</dbReference>
<dbReference type="GO" id="GO:0000030">
    <property type="term" value="F:mannosyltransferase activity"/>
    <property type="evidence" value="ECO:0007669"/>
    <property type="project" value="TreeGrafter"/>
</dbReference>
<sequence length="241" mass="27722">MAPSRFFRHSSSPRAVLLLASVILALYCFRTSLQITWAIIRMPMIWNDRGSEFLISNEKDAFDISFRNYPKEVDTALPGHADLVPPILHHIAISMSSPRANWLDARESCLQYHPGWKSYLWTDENATLFVAEHFPDFKQTWENYKYPIQKIDSLRYMVLYQYGGVVLDMDLKCVRSLGPLRRFDFVAPAAHPSGFSVGFMMASRQNPFVGQLVQNLPVYNRNWLGLPYPTVMFSTGCHYAS</sequence>